<dbReference type="NCBIfam" id="NF003349">
    <property type="entry name" value="PRK04375.1-2"/>
    <property type="match status" value="1"/>
</dbReference>
<proteinExistence type="inferred from homology"/>
<feature type="transmembrane region" description="Helical" evidence="14">
    <location>
        <begin position="228"/>
        <end position="244"/>
    </location>
</feature>
<feature type="transmembrane region" description="Helical" evidence="14">
    <location>
        <begin position="284"/>
        <end position="304"/>
    </location>
</feature>
<evidence type="ECO:0000256" key="8">
    <source>
        <dbReference type="ARBA" id="ARBA00023133"/>
    </source>
</evidence>
<comment type="function">
    <text evidence="14">Converts heme B (protoheme IX) to heme O by substitution of the vinyl group on carbon 2 of heme B porphyrin ring with a hydroxyethyl farnesyl side group.</text>
</comment>
<evidence type="ECO:0000256" key="10">
    <source>
        <dbReference type="ARBA" id="ARBA00030253"/>
    </source>
</evidence>
<dbReference type="PANTHER" id="PTHR43448">
    <property type="entry name" value="PROTOHEME IX FARNESYLTRANSFERASE, MITOCHONDRIAL"/>
    <property type="match status" value="1"/>
</dbReference>
<dbReference type="PROSITE" id="PS00943">
    <property type="entry name" value="UBIA"/>
    <property type="match status" value="1"/>
</dbReference>
<feature type="transmembrane region" description="Helical" evidence="14">
    <location>
        <begin position="154"/>
        <end position="173"/>
    </location>
</feature>
<comment type="subcellular location">
    <subcellularLocation>
        <location evidence="1 14">Cell membrane</location>
        <topology evidence="1 14">Multi-pass membrane protein</topology>
    </subcellularLocation>
</comment>
<dbReference type="CDD" id="cd13957">
    <property type="entry name" value="PT_UbiA_Cox10"/>
    <property type="match status" value="1"/>
</dbReference>
<dbReference type="InterPro" id="IPR030470">
    <property type="entry name" value="UbiA_prenylTrfase_CS"/>
</dbReference>
<keyword evidence="7 14" id="KW-1133">Transmembrane helix</keyword>
<dbReference type="PANTHER" id="PTHR43448:SF7">
    <property type="entry name" value="4-HYDROXYBENZOATE SOLANESYLTRANSFERASE"/>
    <property type="match status" value="1"/>
</dbReference>
<evidence type="ECO:0000256" key="2">
    <source>
        <dbReference type="ARBA" id="ARBA00004919"/>
    </source>
</evidence>
<keyword evidence="4 14" id="KW-1003">Cell membrane</keyword>
<keyword evidence="8 14" id="KW-0350">Heme biosynthesis</keyword>
<dbReference type="RefSeq" id="WP_241711595.1">
    <property type="nucleotide sequence ID" value="NZ_JALBUF010000001.1"/>
</dbReference>
<protein>
    <recommendedName>
        <fullName evidence="11 14">Protoheme IX farnesyltransferase</fullName>
        <ecNumber evidence="3 14">2.5.1.141</ecNumber>
    </recommendedName>
    <alternativeName>
        <fullName evidence="12 14">Heme B farnesyltransferase</fullName>
    </alternativeName>
    <alternativeName>
        <fullName evidence="10 14">Heme O synthase</fullName>
    </alternativeName>
</protein>
<organism evidence="15 16">
    <name type="scientific">Sulfoacidibacillus ferrooxidans</name>
    <dbReference type="NCBI Taxonomy" id="2005001"/>
    <lineage>
        <taxon>Bacteria</taxon>
        <taxon>Bacillati</taxon>
        <taxon>Bacillota</taxon>
        <taxon>Bacilli</taxon>
        <taxon>Bacillales</taxon>
        <taxon>Alicyclobacillaceae</taxon>
        <taxon>Sulfoacidibacillus</taxon>
    </lineage>
</organism>
<dbReference type="InterPro" id="IPR044878">
    <property type="entry name" value="UbiA_sf"/>
</dbReference>
<comment type="pathway">
    <text evidence="2 14">Porphyrin-containing compound metabolism; heme O biosynthesis; heme O from protoheme: step 1/1.</text>
</comment>
<feature type="transmembrane region" description="Helical" evidence="14">
    <location>
        <begin position="58"/>
        <end position="79"/>
    </location>
</feature>
<evidence type="ECO:0000256" key="11">
    <source>
        <dbReference type="ARBA" id="ARBA00040810"/>
    </source>
</evidence>
<dbReference type="Pfam" id="PF01040">
    <property type="entry name" value="UbiA"/>
    <property type="match status" value="1"/>
</dbReference>
<name>A0A9X2AAU1_9BACL</name>
<evidence type="ECO:0000256" key="1">
    <source>
        <dbReference type="ARBA" id="ARBA00004651"/>
    </source>
</evidence>
<dbReference type="InterPro" id="IPR000537">
    <property type="entry name" value="UbiA_prenyltransferase"/>
</dbReference>
<evidence type="ECO:0000313" key="15">
    <source>
        <dbReference type="EMBL" id="MCI0181974.1"/>
    </source>
</evidence>
<sequence>MPAFESEGTRNLYWIQKVYRAAQAYYEVTKPRIQIMLLFTELCAMMVAHRGLPEFRITSAALLGLALSSGGSAALNMWYDRDIDAMMERTHKRPLPSGSITALEVLLFGLSLISLAFLVLYVWVNPLTAILAMLGAFYYVVIYTMWLKRRTPQNIVIGGGAGAFPPLIGWAAVTGHIELPALIMFAVIFMWTPPHFWSLALYRSDDYARAGIPMMPVARGARKTKKQSVLYAICLLLTSSLLYFTHTVSALYLVIAGAVGLLFITLTIFTLFESDTTFVWAKRTFAYSLLYLPLLFIFMIVSAAI</sequence>
<comment type="similarity">
    <text evidence="14">Belongs to the UbiA prenyltransferase family. Protoheme IX farnesyltransferase subfamily.</text>
</comment>
<reference evidence="15" key="1">
    <citation type="submission" date="2022-03" db="EMBL/GenBank/DDBJ databases">
        <title>Draft Genome Sequence of Firmicute Strain S0AB, a Heterotrophic Iron/Sulfur-Oxidizing Extreme Acidophile.</title>
        <authorList>
            <person name="Vergara E."/>
            <person name="Pakostova E."/>
            <person name="Johnson D.B."/>
            <person name="Holmes D.S."/>
        </authorList>
    </citation>
    <scope>NUCLEOTIDE SEQUENCE</scope>
    <source>
        <strain evidence="15">S0AB</strain>
    </source>
</reference>
<evidence type="ECO:0000256" key="4">
    <source>
        <dbReference type="ARBA" id="ARBA00022475"/>
    </source>
</evidence>
<evidence type="ECO:0000256" key="7">
    <source>
        <dbReference type="ARBA" id="ARBA00022989"/>
    </source>
</evidence>
<evidence type="ECO:0000256" key="12">
    <source>
        <dbReference type="ARBA" id="ARBA00042475"/>
    </source>
</evidence>
<evidence type="ECO:0000256" key="5">
    <source>
        <dbReference type="ARBA" id="ARBA00022679"/>
    </source>
</evidence>
<feature type="transmembrane region" description="Helical" evidence="14">
    <location>
        <begin position="129"/>
        <end position="147"/>
    </location>
</feature>
<dbReference type="Gene3D" id="1.10.357.140">
    <property type="entry name" value="UbiA prenyltransferase"/>
    <property type="match status" value="1"/>
</dbReference>
<accession>A0A9X2AAU1</accession>
<comment type="catalytic activity">
    <reaction evidence="13 14">
        <text>heme b + (2E,6E)-farnesyl diphosphate + H2O = Fe(II)-heme o + diphosphate</text>
        <dbReference type="Rhea" id="RHEA:28070"/>
        <dbReference type="ChEBI" id="CHEBI:15377"/>
        <dbReference type="ChEBI" id="CHEBI:33019"/>
        <dbReference type="ChEBI" id="CHEBI:60344"/>
        <dbReference type="ChEBI" id="CHEBI:60530"/>
        <dbReference type="ChEBI" id="CHEBI:175763"/>
        <dbReference type="EC" id="2.5.1.141"/>
    </reaction>
</comment>
<feature type="transmembrane region" description="Helical" evidence="14">
    <location>
        <begin position="179"/>
        <end position="202"/>
    </location>
</feature>
<dbReference type="GO" id="GO:0048034">
    <property type="term" value="P:heme O biosynthetic process"/>
    <property type="evidence" value="ECO:0007669"/>
    <property type="project" value="UniProtKB-UniRule"/>
</dbReference>
<dbReference type="NCBIfam" id="TIGR01473">
    <property type="entry name" value="cyoE_ctaB"/>
    <property type="match status" value="1"/>
</dbReference>
<feature type="transmembrane region" description="Helical" evidence="14">
    <location>
        <begin position="250"/>
        <end position="272"/>
    </location>
</feature>
<evidence type="ECO:0000256" key="14">
    <source>
        <dbReference type="HAMAP-Rule" id="MF_00154"/>
    </source>
</evidence>
<feature type="transmembrane region" description="Helical" evidence="14">
    <location>
        <begin position="100"/>
        <end position="123"/>
    </location>
</feature>
<dbReference type="GO" id="GO:0008495">
    <property type="term" value="F:protoheme IX farnesyltransferase activity"/>
    <property type="evidence" value="ECO:0007669"/>
    <property type="project" value="UniProtKB-UniRule"/>
</dbReference>
<keyword evidence="16" id="KW-1185">Reference proteome</keyword>
<evidence type="ECO:0000256" key="13">
    <source>
        <dbReference type="ARBA" id="ARBA00047690"/>
    </source>
</evidence>
<dbReference type="Proteomes" id="UP001139263">
    <property type="component" value="Unassembled WGS sequence"/>
</dbReference>
<evidence type="ECO:0000256" key="6">
    <source>
        <dbReference type="ARBA" id="ARBA00022692"/>
    </source>
</evidence>
<comment type="caution">
    <text evidence="15">The sequence shown here is derived from an EMBL/GenBank/DDBJ whole genome shotgun (WGS) entry which is preliminary data.</text>
</comment>
<gene>
    <name evidence="14 15" type="primary">ctaB</name>
    <name evidence="15" type="ORF">MM817_00225</name>
</gene>
<dbReference type="EMBL" id="JALBUF010000001">
    <property type="protein sequence ID" value="MCI0181974.1"/>
    <property type="molecule type" value="Genomic_DNA"/>
</dbReference>
<evidence type="ECO:0000256" key="3">
    <source>
        <dbReference type="ARBA" id="ARBA00012292"/>
    </source>
</evidence>
<dbReference type="GO" id="GO:0005886">
    <property type="term" value="C:plasma membrane"/>
    <property type="evidence" value="ECO:0007669"/>
    <property type="project" value="UniProtKB-SubCell"/>
</dbReference>
<keyword evidence="9 14" id="KW-0472">Membrane</keyword>
<keyword evidence="6 14" id="KW-0812">Transmembrane</keyword>
<dbReference type="InterPro" id="IPR006369">
    <property type="entry name" value="Protohaem_IX_farnesylTrfase"/>
</dbReference>
<comment type="subunit">
    <text evidence="14">Interacts with CtaA.</text>
</comment>
<keyword evidence="5 14" id="KW-0808">Transferase</keyword>
<dbReference type="AlphaFoldDB" id="A0A9X2AAU1"/>
<comment type="miscellaneous">
    <text evidence="14">Carbon 2 of the heme B porphyrin ring is defined according to the Fischer nomenclature.</text>
</comment>
<dbReference type="EC" id="2.5.1.141" evidence="3 14"/>
<dbReference type="FunFam" id="1.10.357.140:FF:000001">
    <property type="entry name" value="Protoheme IX farnesyltransferase"/>
    <property type="match status" value="1"/>
</dbReference>
<evidence type="ECO:0000313" key="16">
    <source>
        <dbReference type="Proteomes" id="UP001139263"/>
    </source>
</evidence>
<dbReference type="HAMAP" id="MF_00154">
    <property type="entry name" value="CyoE_CtaB"/>
    <property type="match status" value="1"/>
</dbReference>
<evidence type="ECO:0000256" key="9">
    <source>
        <dbReference type="ARBA" id="ARBA00023136"/>
    </source>
</evidence>